<name>A0A941ESZ6_9ACTN</name>
<organism evidence="1 2">
    <name type="scientific">Actinospica durhamensis</name>
    <dbReference type="NCBI Taxonomy" id="1508375"/>
    <lineage>
        <taxon>Bacteria</taxon>
        <taxon>Bacillati</taxon>
        <taxon>Actinomycetota</taxon>
        <taxon>Actinomycetes</taxon>
        <taxon>Catenulisporales</taxon>
        <taxon>Actinospicaceae</taxon>
        <taxon>Actinospica</taxon>
    </lineage>
</organism>
<reference evidence="1" key="1">
    <citation type="submission" date="2021-04" db="EMBL/GenBank/DDBJ databases">
        <title>Genome based classification of Actinospica acidithermotolerans sp. nov., an actinobacterium isolated from an Indonesian hot spring.</title>
        <authorList>
            <person name="Kusuma A.B."/>
            <person name="Putra K.E."/>
            <person name="Nafisah S."/>
            <person name="Loh J."/>
            <person name="Nouioui I."/>
            <person name="Goodfellow M."/>
        </authorList>
    </citation>
    <scope>NUCLEOTIDE SEQUENCE</scope>
    <source>
        <strain evidence="1">CSCA 57</strain>
    </source>
</reference>
<sequence length="363" mass="39331">MPDTLSTSQPTGPDALAARFRHFAAVRTGAYAPLYAVLGAVIAEDQELLTIAAHAPSGQSAPDLMLAAVHYLLAETPEHRLAGFYPTLTRTPAPPGAAGPALREFALARSVELKTLIGQRTVQTNEVRRCAYLLPALQLVAALTGGRELALIEAGTSAGLNLLIDRYAYRYGLAPVGDPSAELVLDCEPRGPYQAPITLPALRIAWRAGLDLNPLDANDPADQAWLSALVWPDHPQRLERLRAATRIAARCERPRFYTGDAAATLPAAIADAPVEHAVCLMHTAFLAHLPPTARERFEQLVPQLSADRPIYWIHAEPRTDPDEPRLQLSVAVAGHIEATWRLADYHPHGEWIAWSGTDPVTIS</sequence>
<dbReference type="AlphaFoldDB" id="A0A941ESZ6"/>
<dbReference type="Pfam" id="PF10094">
    <property type="entry name" value="DUF2332"/>
    <property type="match status" value="1"/>
</dbReference>
<dbReference type="Proteomes" id="UP000675781">
    <property type="component" value="Unassembled WGS sequence"/>
</dbReference>
<gene>
    <name evidence="1" type="ORF">KDL01_08405</name>
</gene>
<accession>A0A941ESZ6</accession>
<evidence type="ECO:0000313" key="1">
    <source>
        <dbReference type="EMBL" id="MBR7833284.1"/>
    </source>
</evidence>
<keyword evidence="2" id="KW-1185">Reference proteome</keyword>
<dbReference type="RefSeq" id="WP_212527806.1">
    <property type="nucleotide sequence ID" value="NZ_JAGSOG010000026.1"/>
</dbReference>
<dbReference type="InterPro" id="IPR011200">
    <property type="entry name" value="UCP012608"/>
</dbReference>
<protein>
    <submittedName>
        <fullName evidence="1">DUF2332 domain-containing protein</fullName>
    </submittedName>
</protein>
<dbReference type="EMBL" id="JAGSOG010000026">
    <property type="protein sequence ID" value="MBR7833284.1"/>
    <property type="molecule type" value="Genomic_DNA"/>
</dbReference>
<evidence type="ECO:0000313" key="2">
    <source>
        <dbReference type="Proteomes" id="UP000675781"/>
    </source>
</evidence>
<comment type="caution">
    <text evidence="1">The sequence shown here is derived from an EMBL/GenBank/DDBJ whole genome shotgun (WGS) entry which is preliminary data.</text>
</comment>
<proteinExistence type="predicted"/>